<evidence type="ECO:0000313" key="2">
    <source>
        <dbReference type="Proteomes" id="UP001054854"/>
    </source>
</evidence>
<gene>
    <name evidence="1" type="ORF">TPA0910_23710</name>
</gene>
<proteinExistence type="predicted"/>
<reference evidence="1" key="1">
    <citation type="submission" date="2024-05" db="EMBL/GenBank/DDBJ databases">
        <title>Whole genome shotgun sequence of Streptomyces hygroscopicus NBRC 113678.</title>
        <authorList>
            <person name="Komaki H."/>
            <person name="Tamura T."/>
        </authorList>
    </citation>
    <scope>NUCLEOTIDE SEQUENCE</scope>
    <source>
        <strain evidence="1">N11-34</strain>
    </source>
</reference>
<dbReference type="RefSeq" id="WP_236256808.1">
    <property type="nucleotide sequence ID" value="NZ_BNEK01000003.1"/>
</dbReference>
<organism evidence="1 2">
    <name type="scientific">Streptomyces hygroscopicus</name>
    <dbReference type="NCBI Taxonomy" id="1912"/>
    <lineage>
        <taxon>Bacteria</taxon>
        <taxon>Bacillati</taxon>
        <taxon>Actinomycetota</taxon>
        <taxon>Actinomycetes</taxon>
        <taxon>Kitasatosporales</taxon>
        <taxon>Streptomycetaceae</taxon>
        <taxon>Streptomyces</taxon>
        <taxon>Streptomyces violaceusniger group</taxon>
    </lineage>
</organism>
<dbReference type="EMBL" id="BNEK01000003">
    <property type="protein sequence ID" value="GHJ27938.1"/>
    <property type="molecule type" value="Genomic_DNA"/>
</dbReference>
<name>A0ABQ3TY66_STRHY</name>
<dbReference type="Proteomes" id="UP001054854">
    <property type="component" value="Unassembled WGS sequence"/>
</dbReference>
<keyword evidence="2" id="KW-1185">Reference proteome</keyword>
<protein>
    <submittedName>
        <fullName evidence="1">Tat pathway signal protein</fullName>
    </submittedName>
</protein>
<comment type="caution">
    <text evidence="1">The sequence shown here is derived from an EMBL/GenBank/DDBJ whole genome shotgun (WGS) entry which is preliminary data.</text>
</comment>
<sequence length="467" mass="50846">MARRLRTPNRALAGLMQMEGIGNAQLARRTNAVGKELGVTLHYDKSSVSQWLAGSTPKPQARPAILEALSRLAGRPVTSAEVGWGDDPAEERDVVSGVMALSRADMDPSRRSVLTAAMYAATLVVPTYDELSGEPDQRVKDAGAGSLLRIGMSDVETVTKMTDKVAEILDEIGAGHARPMAAAFITNTIGAYLRADASEKVRKAMLAAVSDFVYLTGWMAMYEMKQGLGQKYYLRALDLAASGEDHVTYCRTLRGMSLQASHLGYGPKALELADAAAEAAPASGPRLVAFLRGQQAAAAAMTGDRNTAVTRLRETEAALAQADNRRDAVGGYDEAAFHFHEAHVRWSLKDGPGSIKALRRSNAARSLQERQGRVHCLGVIAQRQMAMRHVEAACATWNEFLDEYQMISSARGDEHLRNLRTGLKPYASLPVVRSVTERTRTMRRSLTTSSPPKVVREFDERLHGVQR</sequence>
<evidence type="ECO:0000313" key="1">
    <source>
        <dbReference type="EMBL" id="GHJ27938.1"/>
    </source>
</evidence>
<accession>A0ABQ3TY66</accession>